<dbReference type="GO" id="GO:0003964">
    <property type="term" value="F:RNA-directed DNA polymerase activity"/>
    <property type="evidence" value="ECO:0007669"/>
    <property type="project" value="UniProtKB-KW"/>
</dbReference>
<dbReference type="Gene3D" id="2.40.70.10">
    <property type="entry name" value="Acid Proteases"/>
    <property type="match status" value="1"/>
</dbReference>
<proteinExistence type="predicted"/>
<sequence length="676" mass="77274">MSSSSKSPRDYLQKYQRAILEPWSKSHGLPPSPPSPPPTNTTPSPPILREEIGSFGDGVTGIKRCRRDLFSDGVEDLTTVSGDNWTSGLLEYKLPLSSKWVKSLINVSMSYNEVPPKSKNDMPLRDKKEKDLGSFTLHYFINNICFDNALVDLGASVSVMPLSTYLNLGLGELTHTKLTVELADMTVKYLKGIAEKVLVSIDFAILEDMDAYCDAGMGDVIFIEPFLREVGIKTRRFKGVITIYNGNDEVTYQMVRSHPRFKHHTNEQCNKIPPLLKAKDASYHKEKMLLCKQEEAKFQLNAEQVDWRDDTDDEHEDQELEAHYLEQPEEPKSVNDTYKDEQGDTNITTDSLYMSNNGGEDDHDDDDDLAREHDLLYSLMEKINVKLIKGSTLSNNPLSSNSFVANRDILFIINSRCSKHMTGNLKLLSNFIEKFLGTVKFRNDQVAPILGYEDLVSQILNAQTEARKPENIKNEDVGGMLIENSKDQEKLRTEKLEPRADSNLCLNGRSWLPCYSDLRTVIIHESHKSKYSIHPSSDKMYQDMKKLYWWPNMKTDIATYVSKCLTCAKVKAEHQRPSGLVHNTFYVSNLKKCYADEPLVVPLDGLHFDDKLYFVKEPVEIMDREVKRLKRSRIPIFNGRWDSRRGPEFTWEHEDQFQKKYPHLFTKAAPLSSAAS</sequence>
<dbReference type="PANTHER" id="PTHR33067">
    <property type="entry name" value="RNA-DIRECTED DNA POLYMERASE-RELATED"/>
    <property type="match status" value="1"/>
</dbReference>
<dbReference type="InterPro" id="IPR041588">
    <property type="entry name" value="Integrase_H2C2"/>
</dbReference>
<dbReference type="Pfam" id="PF17921">
    <property type="entry name" value="Integrase_H2C2"/>
    <property type="match status" value="1"/>
</dbReference>
<dbReference type="EMBL" id="BKCJ010004156">
    <property type="protein sequence ID" value="GEU59345.1"/>
    <property type="molecule type" value="Genomic_DNA"/>
</dbReference>
<keyword evidence="3" id="KW-0548">Nucleotidyltransferase</keyword>
<gene>
    <name evidence="3" type="ORF">Tci_031323</name>
</gene>
<feature type="domain" description="Integrase zinc-binding" evidence="2">
    <location>
        <begin position="517"/>
        <end position="572"/>
    </location>
</feature>
<dbReference type="AlphaFoldDB" id="A0A6L2LGM1"/>
<name>A0A6L2LGM1_TANCI</name>
<evidence type="ECO:0000259" key="2">
    <source>
        <dbReference type="Pfam" id="PF17921"/>
    </source>
</evidence>
<feature type="region of interest" description="Disordered" evidence="1">
    <location>
        <begin position="23"/>
        <end position="48"/>
    </location>
</feature>
<feature type="compositionally biased region" description="Pro residues" evidence="1">
    <location>
        <begin position="30"/>
        <end position="46"/>
    </location>
</feature>
<accession>A0A6L2LGM1</accession>
<dbReference type="InterPro" id="IPR021109">
    <property type="entry name" value="Peptidase_aspartic_dom_sf"/>
</dbReference>
<feature type="compositionally biased region" description="Basic and acidic residues" evidence="1">
    <location>
        <begin position="320"/>
        <end position="342"/>
    </location>
</feature>
<keyword evidence="3" id="KW-0695">RNA-directed DNA polymerase</keyword>
<dbReference type="Gene3D" id="1.10.340.70">
    <property type="match status" value="1"/>
</dbReference>
<keyword evidence="3" id="KW-0808">Transferase</keyword>
<dbReference type="PANTHER" id="PTHR33067:SF9">
    <property type="entry name" value="RNA-DIRECTED DNA POLYMERASE"/>
    <property type="match status" value="1"/>
</dbReference>
<evidence type="ECO:0000313" key="3">
    <source>
        <dbReference type="EMBL" id="GEU59345.1"/>
    </source>
</evidence>
<feature type="compositionally biased region" description="Polar residues" evidence="1">
    <location>
        <begin position="344"/>
        <end position="358"/>
    </location>
</feature>
<comment type="caution">
    <text evidence="3">The sequence shown here is derived from an EMBL/GenBank/DDBJ whole genome shotgun (WGS) entry which is preliminary data.</text>
</comment>
<protein>
    <submittedName>
        <fullName evidence="3">Putative reverse transcriptase domain-containing protein</fullName>
    </submittedName>
</protein>
<reference evidence="3" key="1">
    <citation type="journal article" date="2019" name="Sci. Rep.">
        <title>Draft genome of Tanacetum cinerariifolium, the natural source of mosquito coil.</title>
        <authorList>
            <person name="Yamashiro T."/>
            <person name="Shiraishi A."/>
            <person name="Satake H."/>
            <person name="Nakayama K."/>
        </authorList>
    </citation>
    <scope>NUCLEOTIDE SEQUENCE</scope>
</reference>
<feature type="region of interest" description="Disordered" evidence="1">
    <location>
        <begin position="309"/>
        <end position="367"/>
    </location>
</feature>
<organism evidence="3">
    <name type="scientific">Tanacetum cinerariifolium</name>
    <name type="common">Dalmatian daisy</name>
    <name type="synonym">Chrysanthemum cinerariifolium</name>
    <dbReference type="NCBI Taxonomy" id="118510"/>
    <lineage>
        <taxon>Eukaryota</taxon>
        <taxon>Viridiplantae</taxon>
        <taxon>Streptophyta</taxon>
        <taxon>Embryophyta</taxon>
        <taxon>Tracheophyta</taxon>
        <taxon>Spermatophyta</taxon>
        <taxon>Magnoliopsida</taxon>
        <taxon>eudicotyledons</taxon>
        <taxon>Gunneridae</taxon>
        <taxon>Pentapetalae</taxon>
        <taxon>asterids</taxon>
        <taxon>campanulids</taxon>
        <taxon>Asterales</taxon>
        <taxon>Asteraceae</taxon>
        <taxon>Asteroideae</taxon>
        <taxon>Anthemideae</taxon>
        <taxon>Anthemidinae</taxon>
        <taxon>Tanacetum</taxon>
    </lineage>
</organism>
<feature type="compositionally biased region" description="Acidic residues" evidence="1">
    <location>
        <begin position="309"/>
        <end position="319"/>
    </location>
</feature>
<evidence type="ECO:0000256" key="1">
    <source>
        <dbReference type="SAM" id="MobiDB-lite"/>
    </source>
</evidence>